<proteinExistence type="predicted"/>
<keyword evidence="2" id="KW-1185">Reference proteome</keyword>
<organism evidence="1 2">
    <name type="scientific">Setaria viridis</name>
    <name type="common">Green bristlegrass</name>
    <name type="synonym">Setaria italica subsp. viridis</name>
    <dbReference type="NCBI Taxonomy" id="4556"/>
    <lineage>
        <taxon>Eukaryota</taxon>
        <taxon>Viridiplantae</taxon>
        <taxon>Streptophyta</taxon>
        <taxon>Embryophyta</taxon>
        <taxon>Tracheophyta</taxon>
        <taxon>Spermatophyta</taxon>
        <taxon>Magnoliopsida</taxon>
        <taxon>Liliopsida</taxon>
        <taxon>Poales</taxon>
        <taxon>Poaceae</taxon>
        <taxon>PACMAD clade</taxon>
        <taxon>Panicoideae</taxon>
        <taxon>Panicodae</taxon>
        <taxon>Paniceae</taxon>
        <taxon>Cenchrinae</taxon>
        <taxon>Setaria</taxon>
    </lineage>
</organism>
<dbReference type="EMBL" id="CM016553">
    <property type="protein sequence ID" value="TKW35453.1"/>
    <property type="molecule type" value="Genomic_DNA"/>
</dbReference>
<evidence type="ECO:0000313" key="1">
    <source>
        <dbReference type="EMBL" id="TKW35453.1"/>
    </source>
</evidence>
<name>A0A4U6W2B5_SETVI</name>
<sequence length="84" mass="9206">MLSTMAEHFLVVSFISGGGGFLFFPSFAMVLTDVRSTNSYALASSGRWLFGNTKIWSPLSRCKVDLAWSEDDDDSILEDGCCVV</sequence>
<evidence type="ECO:0000313" key="2">
    <source>
        <dbReference type="Proteomes" id="UP000298652"/>
    </source>
</evidence>
<accession>A0A4U6W2B5</accession>
<dbReference type="Proteomes" id="UP000298652">
    <property type="component" value="Chromosome 2"/>
</dbReference>
<protein>
    <submittedName>
        <fullName evidence="1">Uncharacterized protein</fullName>
    </submittedName>
</protein>
<dbReference type="Gramene" id="TKW35453">
    <property type="protein sequence ID" value="TKW35453"/>
    <property type="gene ID" value="SEVIR_2G373450v2"/>
</dbReference>
<reference evidence="1" key="1">
    <citation type="submission" date="2019-03" db="EMBL/GenBank/DDBJ databases">
        <title>WGS assembly of Setaria viridis.</title>
        <authorList>
            <person name="Huang P."/>
            <person name="Jenkins J."/>
            <person name="Grimwood J."/>
            <person name="Barry K."/>
            <person name="Healey A."/>
            <person name="Mamidi S."/>
            <person name="Sreedasyam A."/>
            <person name="Shu S."/>
            <person name="Feldman M."/>
            <person name="Wu J."/>
            <person name="Yu Y."/>
            <person name="Chen C."/>
            <person name="Johnson J."/>
            <person name="Rokhsar D."/>
            <person name="Baxter I."/>
            <person name="Schmutz J."/>
            <person name="Brutnell T."/>
            <person name="Kellogg E."/>
        </authorList>
    </citation>
    <scope>NUCLEOTIDE SEQUENCE [LARGE SCALE GENOMIC DNA]</scope>
</reference>
<gene>
    <name evidence="1" type="ORF">SEVIR_2G373450v2</name>
</gene>
<dbReference type="AlphaFoldDB" id="A0A4U6W2B5"/>